<gene>
    <name evidence="1" type="ORF">DQM28_11085</name>
</gene>
<keyword evidence="2" id="KW-1185">Reference proteome</keyword>
<evidence type="ECO:0000313" key="2">
    <source>
        <dbReference type="Proteomes" id="UP000258889"/>
    </source>
</evidence>
<proteinExistence type="predicted"/>
<dbReference type="Proteomes" id="UP000258889">
    <property type="component" value="Chromosome i"/>
</dbReference>
<evidence type="ECO:0000313" key="1">
    <source>
        <dbReference type="EMBL" id="AXR64679.1"/>
    </source>
</evidence>
<accession>A0ABN5NRR3</accession>
<protein>
    <submittedName>
        <fullName evidence="1">Uncharacterized protein</fullName>
    </submittedName>
</protein>
<reference evidence="1 2" key="1">
    <citation type="submission" date="2018-09" db="EMBL/GenBank/DDBJ databases">
        <title>Complete Genome sequences of three Leptospira mayottensis isolates obtained from Tenrecid mammals endemic to the Malagasy region.</title>
        <authorList>
            <person name="Cordonin C."/>
            <person name="Toty C."/>
        </authorList>
    </citation>
    <scope>NUCLEOTIDE SEQUENCE [LARGE SCALE GENOMIC DNA]</scope>
    <source>
        <strain evidence="1 2">MDI222</strain>
    </source>
</reference>
<name>A0ABN5NRR3_9LEPT</name>
<dbReference type="RefSeq" id="WP_036036232.1">
    <property type="nucleotide sequence ID" value="NZ_CP030144.1"/>
</dbReference>
<sequence length="112" mass="13569">MIKQIDWSSWLKDDYIAIALVSLNPESIYRKCGIEFKEEFDDFDYFKYALFEVSLEDSNKLEYIMLKRYKNYPDDGTGIYMNKMIYSQNIFLEYFLEITELAKYITWRAELA</sequence>
<organism evidence="1 2">
    <name type="scientific">Leptospira mayottensis</name>
    <dbReference type="NCBI Taxonomy" id="1137606"/>
    <lineage>
        <taxon>Bacteria</taxon>
        <taxon>Pseudomonadati</taxon>
        <taxon>Spirochaetota</taxon>
        <taxon>Spirochaetia</taxon>
        <taxon>Leptospirales</taxon>
        <taxon>Leptospiraceae</taxon>
        <taxon>Leptospira</taxon>
    </lineage>
</organism>
<dbReference type="EMBL" id="CP030144">
    <property type="protein sequence ID" value="AXR64679.1"/>
    <property type="molecule type" value="Genomic_DNA"/>
</dbReference>